<evidence type="ECO:0000256" key="2">
    <source>
        <dbReference type="ARBA" id="ARBA00022692"/>
    </source>
</evidence>
<evidence type="ECO:0000313" key="9">
    <source>
        <dbReference type="Proteomes" id="UP000297739"/>
    </source>
</evidence>
<evidence type="ECO:0000256" key="4">
    <source>
        <dbReference type="ARBA" id="ARBA00023136"/>
    </source>
</evidence>
<dbReference type="AlphaFoldDB" id="A0A4Z0PMS7"/>
<feature type="domain" description="DUF1232" evidence="7">
    <location>
        <begin position="85"/>
        <end position="120"/>
    </location>
</feature>
<evidence type="ECO:0000256" key="1">
    <source>
        <dbReference type="ARBA" id="ARBA00004127"/>
    </source>
</evidence>
<sequence length="271" mass="28958">MDKNNPKGSDIADSPLFKKFAGKAEEYIKKPSRIKQLLNDAYTKASEKNDVGSMAQEAWANLQVLFRLIRSSVSGEYAGLPTPTIIAAVAVVIYFLSPLDLIPDIIPILGYLDDVALIAWFTSTLSGEIQKFEEWEKARPIVVSEATDMKPGPATSLHTSDGTTANSGPKPAESMHQTSDSALLPDMQARETTESAKKAGTNELHTSAHVVSDTDSGISSPNSSNPNPSRTSSTDPAPKTDVKPHADDVANTTSASRTRNDGAMDTGGNIR</sequence>
<evidence type="ECO:0000259" key="7">
    <source>
        <dbReference type="Pfam" id="PF06803"/>
    </source>
</evidence>
<reference evidence="8 9" key="1">
    <citation type="submission" date="2019-04" db="EMBL/GenBank/DDBJ databases">
        <authorList>
            <person name="Feng G."/>
            <person name="Zhang J."/>
            <person name="Zhu H."/>
        </authorList>
    </citation>
    <scope>NUCLEOTIDE SEQUENCE [LARGE SCALE GENOMIC DNA]</scope>
    <source>
        <strain evidence="8 9">JCM 17223</strain>
    </source>
</reference>
<evidence type="ECO:0000256" key="5">
    <source>
        <dbReference type="SAM" id="MobiDB-lite"/>
    </source>
</evidence>
<keyword evidence="9" id="KW-1185">Reference proteome</keyword>
<dbReference type="OrthoDB" id="9800034at2"/>
<feature type="compositionally biased region" description="Basic and acidic residues" evidence="5">
    <location>
        <begin position="188"/>
        <end position="197"/>
    </location>
</feature>
<dbReference type="EMBL" id="SRLD01000012">
    <property type="protein sequence ID" value="TGE17199.1"/>
    <property type="molecule type" value="Genomic_DNA"/>
</dbReference>
<feature type="transmembrane region" description="Helical" evidence="6">
    <location>
        <begin position="77"/>
        <end position="96"/>
    </location>
</feature>
<dbReference type="InterPro" id="IPR010652">
    <property type="entry name" value="DUF1232"/>
</dbReference>
<dbReference type="RefSeq" id="WP_135497191.1">
    <property type="nucleotide sequence ID" value="NZ_SRLD01000012.1"/>
</dbReference>
<dbReference type="Pfam" id="PF06803">
    <property type="entry name" value="DUF1232"/>
    <property type="match status" value="1"/>
</dbReference>
<gene>
    <name evidence="8" type="ORF">E5J99_07980</name>
</gene>
<proteinExistence type="predicted"/>
<feature type="region of interest" description="Disordered" evidence="5">
    <location>
        <begin position="144"/>
        <end position="271"/>
    </location>
</feature>
<protein>
    <submittedName>
        <fullName evidence="8">DUF1232 domain-containing protein</fullName>
    </submittedName>
</protein>
<dbReference type="GO" id="GO:0012505">
    <property type="term" value="C:endomembrane system"/>
    <property type="evidence" value="ECO:0007669"/>
    <property type="project" value="UniProtKB-SubCell"/>
</dbReference>
<comment type="caution">
    <text evidence="8">The sequence shown here is derived from an EMBL/GenBank/DDBJ whole genome shotgun (WGS) entry which is preliminary data.</text>
</comment>
<evidence type="ECO:0000313" key="8">
    <source>
        <dbReference type="EMBL" id="TGE17199.1"/>
    </source>
</evidence>
<name>A0A4Z0PMS7_9BACT</name>
<keyword evidence="2 6" id="KW-0812">Transmembrane</keyword>
<accession>A0A4Z0PMS7</accession>
<keyword evidence="3 6" id="KW-1133">Transmembrane helix</keyword>
<feature type="compositionally biased region" description="Polar residues" evidence="5">
    <location>
        <begin position="156"/>
        <end position="167"/>
    </location>
</feature>
<keyword evidence="4 6" id="KW-0472">Membrane</keyword>
<feature type="compositionally biased region" description="Basic and acidic residues" evidence="5">
    <location>
        <begin position="238"/>
        <end position="248"/>
    </location>
</feature>
<dbReference type="Proteomes" id="UP000297739">
    <property type="component" value="Unassembled WGS sequence"/>
</dbReference>
<comment type="subcellular location">
    <subcellularLocation>
        <location evidence="1">Endomembrane system</location>
        <topology evidence="1">Multi-pass membrane protein</topology>
    </subcellularLocation>
</comment>
<organism evidence="8 9">
    <name type="scientific">Hymenobacter elongatus</name>
    <dbReference type="NCBI Taxonomy" id="877208"/>
    <lineage>
        <taxon>Bacteria</taxon>
        <taxon>Pseudomonadati</taxon>
        <taxon>Bacteroidota</taxon>
        <taxon>Cytophagia</taxon>
        <taxon>Cytophagales</taxon>
        <taxon>Hymenobacteraceae</taxon>
        <taxon>Hymenobacter</taxon>
    </lineage>
</organism>
<evidence type="ECO:0000256" key="6">
    <source>
        <dbReference type="SAM" id="Phobius"/>
    </source>
</evidence>
<feature type="compositionally biased region" description="Low complexity" evidence="5">
    <location>
        <begin position="213"/>
        <end position="235"/>
    </location>
</feature>
<evidence type="ECO:0000256" key="3">
    <source>
        <dbReference type="ARBA" id="ARBA00022989"/>
    </source>
</evidence>